<accession>A0A923HMV1</accession>
<proteinExistence type="predicted"/>
<evidence type="ECO:0000313" key="3">
    <source>
        <dbReference type="Proteomes" id="UP000627446"/>
    </source>
</evidence>
<evidence type="ECO:0000256" key="1">
    <source>
        <dbReference type="SAM" id="SignalP"/>
    </source>
</evidence>
<gene>
    <name evidence="2" type="ORF">H8K36_01205</name>
</gene>
<sequence>MKRSKIALFAVSTALAIGAAFTAVSVTAAPPSMIETTYFSDATLSTQVGYRIRTCSGRTITNGTVTAYKQVSQEPCWL</sequence>
<feature type="signal peptide" evidence="1">
    <location>
        <begin position="1"/>
        <end position="28"/>
    </location>
</feature>
<dbReference type="RefSeq" id="WP_186915467.1">
    <property type="nucleotide sequence ID" value="NZ_JACOFZ010000001.1"/>
</dbReference>
<dbReference type="Pfam" id="PF19806">
    <property type="entry name" value="DUF6289"/>
    <property type="match status" value="1"/>
</dbReference>
<protein>
    <submittedName>
        <fullName evidence="2">Uncharacterized protein</fullName>
    </submittedName>
</protein>
<reference evidence="2" key="1">
    <citation type="submission" date="2020-08" db="EMBL/GenBank/DDBJ databases">
        <title>Novel species isolated from subtropical streams in China.</title>
        <authorList>
            <person name="Lu H."/>
        </authorList>
    </citation>
    <scope>NUCLEOTIDE SEQUENCE</scope>
    <source>
        <strain evidence="2">LX22W</strain>
    </source>
</reference>
<name>A0A923HMV1_9BURK</name>
<dbReference type="Proteomes" id="UP000627446">
    <property type="component" value="Unassembled WGS sequence"/>
</dbReference>
<comment type="caution">
    <text evidence="2">The sequence shown here is derived from an EMBL/GenBank/DDBJ whole genome shotgun (WGS) entry which is preliminary data.</text>
</comment>
<keyword evidence="1" id="KW-0732">Signal</keyword>
<organism evidence="2 3">
    <name type="scientific">Undibacterium nitidum</name>
    <dbReference type="NCBI Taxonomy" id="2762298"/>
    <lineage>
        <taxon>Bacteria</taxon>
        <taxon>Pseudomonadati</taxon>
        <taxon>Pseudomonadota</taxon>
        <taxon>Betaproteobacteria</taxon>
        <taxon>Burkholderiales</taxon>
        <taxon>Oxalobacteraceae</taxon>
        <taxon>Undibacterium</taxon>
    </lineage>
</organism>
<dbReference type="InterPro" id="IPR046256">
    <property type="entry name" value="DUF6289"/>
</dbReference>
<feature type="chain" id="PRO_5036780351" evidence="1">
    <location>
        <begin position="29"/>
        <end position="78"/>
    </location>
</feature>
<evidence type="ECO:0000313" key="2">
    <source>
        <dbReference type="EMBL" id="MBC3879980.1"/>
    </source>
</evidence>
<dbReference type="AlphaFoldDB" id="A0A923HMV1"/>
<dbReference type="EMBL" id="JACOFZ010000001">
    <property type="protein sequence ID" value="MBC3879980.1"/>
    <property type="molecule type" value="Genomic_DNA"/>
</dbReference>
<keyword evidence="3" id="KW-1185">Reference proteome</keyword>